<proteinExistence type="predicted"/>
<dbReference type="Gene3D" id="3.30.70.141">
    <property type="entry name" value="Nucleoside diphosphate kinase-like domain"/>
    <property type="match status" value="1"/>
</dbReference>
<evidence type="ECO:0000313" key="2">
    <source>
        <dbReference type="Proteomes" id="UP001501490"/>
    </source>
</evidence>
<sequence>MTAEDVRAAVAARFPGSDASPAGNEFVIFSKPELGRLTGADLDKVWDLFAELLAAYDVTVHSTMTRTGPELEASGAMQDHYGVINKISRLGRPALTEPAEAALTETYGDLLETAAVLGGHQFLAEYPDFSPYALGVLFANAEVERLGPGTYGGQVNVDGSPVVILNGFHPRQLSFFTADDTVCAFLHCSSPTTWAALRSDLIGTTDPSKADSASIRGRLFADPASFGLETVSYNFNGVHMSAGPLEGLAELNRFFGAEGSATGWTFAQALSAAGVSADGMVALLDNPTLEAGGERGSAFDLTEGIDAADAAPLLASAG</sequence>
<evidence type="ECO:0000313" key="1">
    <source>
        <dbReference type="EMBL" id="GAA3614122.1"/>
    </source>
</evidence>
<dbReference type="EMBL" id="BAABAB010000010">
    <property type="protein sequence ID" value="GAA3614122.1"/>
    <property type="molecule type" value="Genomic_DNA"/>
</dbReference>
<gene>
    <name evidence="1" type="ORF">GCM10022236_15030</name>
</gene>
<dbReference type="Proteomes" id="UP001501490">
    <property type="component" value="Unassembled WGS sequence"/>
</dbReference>
<keyword evidence="2" id="KW-1185">Reference proteome</keyword>
<comment type="caution">
    <text evidence="1">The sequence shown here is derived from an EMBL/GenBank/DDBJ whole genome shotgun (WGS) entry which is preliminary data.</text>
</comment>
<dbReference type="InterPro" id="IPR036850">
    <property type="entry name" value="NDK-like_dom_sf"/>
</dbReference>
<accession>A0ABP6ZPE8</accession>
<dbReference type="SUPFAM" id="SSF54919">
    <property type="entry name" value="Nucleoside diphosphate kinase, NDK"/>
    <property type="match status" value="1"/>
</dbReference>
<name>A0ABP6ZPE8_9ACTN</name>
<organism evidence="1 2">
    <name type="scientific">Microlunatus ginsengisoli</name>
    <dbReference type="NCBI Taxonomy" id="363863"/>
    <lineage>
        <taxon>Bacteria</taxon>
        <taxon>Bacillati</taxon>
        <taxon>Actinomycetota</taxon>
        <taxon>Actinomycetes</taxon>
        <taxon>Propionibacteriales</taxon>
        <taxon>Propionibacteriaceae</taxon>
        <taxon>Microlunatus</taxon>
    </lineage>
</organism>
<dbReference type="RefSeq" id="WP_344802977.1">
    <property type="nucleotide sequence ID" value="NZ_BAABAB010000010.1"/>
</dbReference>
<reference evidence="2" key="1">
    <citation type="journal article" date="2019" name="Int. J. Syst. Evol. Microbiol.">
        <title>The Global Catalogue of Microorganisms (GCM) 10K type strain sequencing project: providing services to taxonomists for standard genome sequencing and annotation.</title>
        <authorList>
            <consortium name="The Broad Institute Genomics Platform"/>
            <consortium name="The Broad Institute Genome Sequencing Center for Infectious Disease"/>
            <person name="Wu L."/>
            <person name="Ma J."/>
        </authorList>
    </citation>
    <scope>NUCLEOTIDE SEQUENCE [LARGE SCALE GENOMIC DNA]</scope>
    <source>
        <strain evidence="2">JCM 16929</strain>
    </source>
</reference>
<protein>
    <submittedName>
        <fullName evidence="1">Uncharacterized protein</fullName>
    </submittedName>
</protein>